<feature type="compositionally biased region" description="Basic and acidic residues" evidence="1">
    <location>
        <begin position="59"/>
        <end position="70"/>
    </location>
</feature>
<organism evidence="2">
    <name type="scientific">uncultured Acidimicrobiales bacterium</name>
    <dbReference type="NCBI Taxonomy" id="310071"/>
    <lineage>
        <taxon>Bacteria</taxon>
        <taxon>Bacillati</taxon>
        <taxon>Actinomycetota</taxon>
        <taxon>Acidimicrobiia</taxon>
        <taxon>Acidimicrobiales</taxon>
        <taxon>environmental samples</taxon>
    </lineage>
</organism>
<accession>A0A6J4HMJ7</accession>
<reference evidence="2" key="1">
    <citation type="submission" date="2020-02" db="EMBL/GenBank/DDBJ databases">
        <authorList>
            <person name="Meier V. D."/>
        </authorList>
    </citation>
    <scope>NUCLEOTIDE SEQUENCE</scope>
    <source>
        <strain evidence="2">AVDCRST_MAG10</strain>
    </source>
</reference>
<name>A0A6J4HMJ7_9ACTN</name>
<dbReference type="AlphaFoldDB" id="A0A6J4HMJ7"/>
<gene>
    <name evidence="2" type="ORF">AVDCRST_MAG10-970</name>
</gene>
<feature type="region of interest" description="Disordered" evidence="1">
    <location>
        <begin position="1"/>
        <end position="306"/>
    </location>
</feature>
<feature type="compositionally biased region" description="Basic residues" evidence="1">
    <location>
        <begin position="221"/>
        <end position="247"/>
    </location>
</feature>
<dbReference type="EMBL" id="CADCTB010000062">
    <property type="protein sequence ID" value="CAA9226739.1"/>
    <property type="molecule type" value="Genomic_DNA"/>
</dbReference>
<evidence type="ECO:0000313" key="2">
    <source>
        <dbReference type="EMBL" id="CAA9226739.1"/>
    </source>
</evidence>
<proteinExistence type="predicted"/>
<protein>
    <submittedName>
        <fullName evidence="2">Dipeptide transport system permease protein DppC</fullName>
    </submittedName>
</protein>
<feature type="non-terminal residue" evidence="2">
    <location>
        <position position="1"/>
    </location>
</feature>
<feature type="non-terminal residue" evidence="2">
    <location>
        <position position="306"/>
    </location>
</feature>
<sequence length="306" mass="32239">DGDDDGHPGRPRGRRRGASSRARTGEPHLAGAAPGPHGDAGRGAGRVPRGRRLVGAADRPSRPERGRRGQEVPAALGRVPAGKRQPGPRHPLPLAHGRPAVDRDGGGRRAGHRPARARHGDAGRLVRGRRGRGDQPGGRHPSRVPAVPAGSGDHRPHRSRPAQPHDRPGVGGLGRLRPHRPVCGAGRTEQALRRGGPGGGGERAAGARQARAPQRGGARAGPHHPRHGRGPPRRLRALLPRPRRQATHPRVGLHAGRGPQLPRPGPADDHLPGRRHLPHGPGLQPAGRRPPRRPRPPLHPGADKGL</sequence>
<feature type="compositionally biased region" description="Basic residues" evidence="1">
    <location>
        <begin position="9"/>
        <end position="18"/>
    </location>
</feature>
<evidence type="ECO:0000256" key="1">
    <source>
        <dbReference type="SAM" id="MobiDB-lite"/>
    </source>
</evidence>
<feature type="compositionally biased region" description="Low complexity" evidence="1">
    <location>
        <begin position="204"/>
        <end position="217"/>
    </location>
</feature>